<feature type="compositionally biased region" description="Polar residues" evidence="1">
    <location>
        <begin position="79"/>
        <end position="90"/>
    </location>
</feature>
<gene>
    <name evidence="3" type="ORF">Tco_0911615</name>
</gene>
<protein>
    <submittedName>
        <fullName evidence="3">Uncharacterized protein</fullName>
    </submittedName>
</protein>
<feature type="chain" id="PRO_5047128631" evidence="2">
    <location>
        <begin position="26"/>
        <end position="146"/>
    </location>
</feature>
<sequence length="146" mass="16145">MRGTKRLSRILLALGAKLSFQKLVAKIPTTSSPEKFASAQSAWSEEDDDDFYNDGSDCNLFMDKVNETQGGGGWIPNDVGNSKDISSPHCSKSDRILNKHPSDSVENRDLRPTLASRESYVKYVPIIPNPTVELSTQSPVYVMHVT</sequence>
<feature type="region of interest" description="Disordered" evidence="1">
    <location>
        <begin position="71"/>
        <end position="107"/>
    </location>
</feature>
<organism evidence="3 4">
    <name type="scientific">Tanacetum coccineum</name>
    <dbReference type="NCBI Taxonomy" id="301880"/>
    <lineage>
        <taxon>Eukaryota</taxon>
        <taxon>Viridiplantae</taxon>
        <taxon>Streptophyta</taxon>
        <taxon>Embryophyta</taxon>
        <taxon>Tracheophyta</taxon>
        <taxon>Spermatophyta</taxon>
        <taxon>Magnoliopsida</taxon>
        <taxon>eudicotyledons</taxon>
        <taxon>Gunneridae</taxon>
        <taxon>Pentapetalae</taxon>
        <taxon>asterids</taxon>
        <taxon>campanulids</taxon>
        <taxon>Asterales</taxon>
        <taxon>Asteraceae</taxon>
        <taxon>Asteroideae</taxon>
        <taxon>Anthemideae</taxon>
        <taxon>Anthemidinae</taxon>
        <taxon>Tanacetum</taxon>
    </lineage>
</organism>
<accession>A0ABQ5CW78</accession>
<evidence type="ECO:0000256" key="1">
    <source>
        <dbReference type="SAM" id="MobiDB-lite"/>
    </source>
</evidence>
<comment type="caution">
    <text evidence="3">The sequence shown here is derived from an EMBL/GenBank/DDBJ whole genome shotgun (WGS) entry which is preliminary data.</text>
</comment>
<reference evidence="3" key="2">
    <citation type="submission" date="2022-01" db="EMBL/GenBank/DDBJ databases">
        <authorList>
            <person name="Yamashiro T."/>
            <person name="Shiraishi A."/>
            <person name="Satake H."/>
            <person name="Nakayama K."/>
        </authorList>
    </citation>
    <scope>NUCLEOTIDE SEQUENCE</scope>
</reference>
<feature type="signal peptide" evidence="2">
    <location>
        <begin position="1"/>
        <end position="25"/>
    </location>
</feature>
<dbReference type="Proteomes" id="UP001151760">
    <property type="component" value="Unassembled WGS sequence"/>
</dbReference>
<dbReference type="EMBL" id="BQNB010014697">
    <property type="protein sequence ID" value="GJT31340.1"/>
    <property type="molecule type" value="Genomic_DNA"/>
</dbReference>
<name>A0ABQ5CW78_9ASTR</name>
<evidence type="ECO:0000313" key="4">
    <source>
        <dbReference type="Proteomes" id="UP001151760"/>
    </source>
</evidence>
<evidence type="ECO:0000256" key="2">
    <source>
        <dbReference type="SAM" id="SignalP"/>
    </source>
</evidence>
<reference evidence="3" key="1">
    <citation type="journal article" date="2022" name="Int. J. Mol. Sci.">
        <title>Draft Genome of Tanacetum Coccineum: Genomic Comparison of Closely Related Tanacetum-Family Plants.</title>
        <authorList>
            <person name="Yamashiro T."/>
            <person name="Shiraishi A."/>
            <person name="Nakayama K."/>
            <person name="Satake H."/>
        </authorList>
    </citation>
    <scope>NUCLEOTIDE SEQUENCE</scope>
</reference>
<keyword evidence="2" id="KW-0732">Signal</keyword>
<proteinExistence type="predicted"/>
<evidence type="ECO:0000313" key="3">
    <source>
        <dbReference type="EMBL" id="GJT31340.1"/>
    </source>
</evidence>
<keyword evidence="4" id="KW-1185">Reference proteome</keyword>
<feature type="compositionally biased region" description="Basic and acidic residues" evidence="1">
    <location>
        <begin position="91"/>
        <end position="107"/>
    </location>
</feature>